<name>A0A9D3V4M2_9ROSI</name>
<protein>
    <submittedName>
        <fullName evidence="1">Uncharacterized protein</fullName>
    </submittedName>
</protein>
<dbReference type="AlphaFoldDB" id="A0A9D3V4M2"/>
<organism evidence="1 2">
    <name type="scientific">Gossypium stocksii</name>
    <dbReference type="NCBI Taxonomy" id="47602"/>
    <lineage>
        <taxon>Eukaryota</taxon>
        <taxon>Viridiplantae</taxon>
        <taxon>Streptophyta</taxon>
        <taxon>Embryophyta</taxon>
        <taxon>Tracheophyta</taxon>
        <taxon>Spermatophyta</taxon>
        <taxon>Magnoliopsida</taxon>
        <taxon>eudicotyledons</taxon>
        <taxon>Gunneridae</taxon>
        <taxon>Pentapetalae</taxon>
        <taxon>rosids</taxon>
        <taxon>malvids</taxon>
        <taxon>Malvales</taxon>
        <taxon>Malvaceae</taxon>
        <taxon>Malvoideae</taxon>
        <taxon>Gossypium</taxon>
    </lineage>
</organism>
<evidence type="ECO:0000313" key="2">
    <source>
        <dbReference type="Proteomes" id="UP000828251"/>
    </source>
</evidence>
<proteinExistence type="predicted"/>
<reference evidence="1 2" key="1">
    <citation type="journal article" date="2021" name="Plant Biotechnol. J.">
        <title>Multi-omics assisted identification of the key and species-specific regulatory components of drought-tolerant mechanisms in Gossypium stocksii.</title>
        <authorList>
            <person name="Yu D."/>
            <person name="Ke L."/>
            <person name="Zhang D."/>
            <person name="Wu Y."/>
            <person name="Sun Y."/>
            <person name="Mei J."/>
            <person name="Sun J."/>
            <person name="Sun Y."/>
        </authorList>
    </citation>
    <scope>NUCLEOTIDE SEQUENCE [LARGE SCALE GENOMIC DNA]</scope>
    <source>
        <strain evidence="2">cv. E1</strain>
        <tissue evidence="1">Leaf</tissue>
    </source>
</reference>
<dbReference type="EMBL" id="JAIQCV010000008">
    <property type="protein sequence ID" value="KAH1072052.1"/>
    <property type="molecule type" value="Genomic_DNA"/>
</dbReference>
<comment type="caution">
    <text evidence="1">The sequence shown here is derived from an EMBL/GenBank/DDBJ whole genome shotgun (WGS) entry which is preliminary data.</text>
</comment>
<sequence>MEVQFQGFKEEFQLEMHSLFEKYLGNATASNTTTIAQAKGKRVIGRPPIGFPTKDSLDLPHRIQGSQIPTNQGPSLLTRSCLQPVESFSSPTLKKTNDL</sequence>
<accession>A0A9D3V4M2</accession>
<dbReference type="Proteomes" id="UP000828251">
    <property type="component" value="Unassembled WGS sequence"/>
</dbReference>
<evidence type="ECO:0000313" key="1">
    <source>
        <dbReference type="EMBL" id="KAH1072052.1"/>
    </source>
</evidence>
<keyword evidence="2" id="KW-1185">Reference proteome</keyword>
<gene>
    <name evidence="1" type="ORF">J1N35_024380</name>
</gene>